<dbReference type="EMBL" id="JAJSOF020000023">
    <property type="protein sequence ID" value="KAJ4435339.1"/>
    <property type="molecule type" value="Genomic_DNA"/>
</dbReference>
<proteinExistence type="predicted"/>
<gene>
    <name evidence="1" type="ORF">ANN_17950</name>
</gene>
<name>A0ABQ8SME5_PERAM</name>
<dbReference type="Proteomes" id="UP001148838">
    <property type="component" value="Unassembled WGS sequence"/>
</dbReference>
<keyword evidence="2" id="KW-1185">Reference proteome</keyword>
<organism evidence="1 2">
    <name type="scientific">Periplaneta americana</name>
    <name type="common">American cockroach</name>
    <name type="synonym">Blatta americana</name>
    <dbReference type="NCBI Taxonomy" id="6978"/>
    <lineage>
        <taxon>Eukaryota</taxon>
        <taxon>Metazoa</taxon>
        <taxon>Ecdysozoa</taxon>
        <taxon>Arthropoda</taxon>
        <taxon>Hexapoda</taxon>
        <taxon>Insecta</taxon>
        <taxon>Pterygota</taxon>
        <taxon>Neoptera</taxon>
        <taxon>Polyneoptera</taxon>
        <taxon>Dictyoptera</taxon>
        <taxon>Blattodea</taxon>
        <taxon>Blattoidea</taxon>
        <taxon>Blattidae</taxon>
        <taxon>Blattinae</taxon>
        <taxon>Periplaneta</taxon>
    </lineage>
</organism>
<reference evidence="1 2" key="1">
    <citation type="journal article" date="2022" name="Allergy">
        <title>Genome assembly and annotation of Periplaneta americana reveal a comprehensive cockroach allergen profile.</title>
        <authorList>
            <person name="Wang L."/>
            <person name="Xiong Q."/>
            <person name="Saelim N."/>
            <person name="Wang L."/>
            <person name="Nong W."/>
            <person name="Wan A.T."/>
            <person name="Shi M."/>
            <person name="Liu X."/>
            <person name="Cao Q."/>
            <person name="Hui J.H.L."/>
            <person name="Sookrung N."/>
            <person name="Leung T.F."/>
            <person name="Tungtrongchitr A."/>
            <person name="Tsui S.K.W."/>
        </authorList>
    </citation>
    <scope>NUCLEOTIDE SEQUENCE [LARGE SCALE GENOMIC DNA]</scope>
    <source>
        <strain evidence="1">PWHHKU_190912</strain>
    </source>
</reference>
<evidence type="ECO:0000313" key="2">
    <source>
        <dbReference type="Proteomes" id="UP001148838"/>
    </source>
</evidence>
<evidence type="ECO:0000313" key="1">
    <source>
        <dbReference type="EMBL" id="KAJ4435339.1"/>
    </source>
</evidence>
<accession>A0ABQ8SME5</accession>
<protein>
    <submittedName>
        <fullName evidence="1">Uncharacterized protein</fullName>
    </submittedName>
</protein>
<comment type="caution">
    <text evidence="1">The sequence shown here is derived from an EMBL/GenBank/DDBJ whole genome shotgun (WGS) entry which is preliminary data.</text>
</comment>
<sequence>MAGLCEGGNEPSGSLKAISRSELERWVNSDKGILTKELYFPTVYDRNKYKPFEGPRPTSRLLASRPHVEAEVDDHPTRMKVSCG</sequence>